<accession>A0AAD7PV82</accession>
<keyword evidence="5 9" id="KW-0560">Oxidoreductase</keyword>
<evidence type="ECO:0000256" key="4">
    <source>
        <dbReference type="ARBA" id="ARBA00022723"/>
    </source>
</evidence>
<comment type="caution">
    <text evidence="11">The sequence shown here is derived from an EMBL/GenBank/DDBJ whole genome shotgun (WGS) entry which is preliminary data.</text>
</comment>
<evidence type="ECO:0000256" key="8">
    <source>
        <dbReference type="PIRSR" id="PIRSR602401-1"/>
    </source>
</evidence>
<feature type="transmembrane region" description="Helical" evidence="10">
    <location>
        <begin position="6"/>
        <end position="25"/>
    </location>
</feature>
<dbReference type="Gene3D" id="1.10.630.10">
    <property type="entry name" value="Cytochrome P450"/>
    <property type="match status" value="1"/>
</dbReference>
<evidence type="ECO:0000256" key="5">
    <source>
        <dbReference type="ARBA" id="ARBA00023002"/>
    </source>
</evidence>
<dbReference type="Pfam" id="PF00067">
    <property type="entry name" value="p450"/>
    <property type="match status" value="1"/>
</dbReference>
<dbReference type="PANTHER" id="PTHR47955:SF19">
    <property type="entry name" value="CYTOCHROME P450 71A9-LIKE ISOFORM X1"/>
    <property type="match status" value="1"/>
</dbReference>
<evidence type="ECO:0000256" key="10">
    <source>
        <dbReference type="SAM" id="Phobius"/>
    </source>
</evidence>
<keyword evidence="3 8" id="KW-0349">Heme</keyword>
<dbReference type="KEGG" id="qsa:O6P43_012717"/>
<dbReference type="InterPro" id="IPR001128">
    <property type="entry name" value="Cyt_P450"/>
</dbReference>
<protein>
    <submittedName>
        <fullName evidence="11">Cytochrome P450</fullName>
    </submittedName>
</protein>
<dbReference type="InterPro" id="IPR017972">
    <property type="entry name" value="Cyt_P450_CS"/>
</dbReference>
<dbReference type="SUPFAM" id="SSF48264">
    <property type="entry name" value="Cytochrome P450"/>
    <property type="match status" value="1"/>
</dbReference>
<dbReference type="PRINTS" id="PR00463">
    <property type="entry name" value="EP450I"/>
</dbReference>
<proteinExistence type="inferred from homology"/>
<comment type="cofactor">
    <cofactor evidence="1 8">
        <name>heme</name>
        <dbReference type="ChEBI" id="CHEBI:30413"/>
    </cofactor>
</comment>
<evidence type="ECO:0000256" key="1">
    <source>
        <dbReference type="ARBA" id="ARBA00001971"/>
    </source>
</evidence>
<dbReference type="CDD" id="cd11072">
    <property type="entry name" value="CYP71-like"/>
    <property type="match status" value="1"/>
</dbReference>
<gene>
    <name evidence="11" type="ORF">O6P43_012717</name>
</gene>
<evidence type="ECO:0000256" key="7">
    <source>
        <dbReference type="ARBA" id="ARBA00023033"/>
    </source>
</evidence>
<dbReference type="Proteomes" id="UP001163823">
    <property type="component" value="Chromosome 5"/>
</dbReference>
<evidence type="ECO:0000313" key="11">
    <source>
        <dbReference type="EMBL" id="KAJ7968652.1"/>
    </source>
</evidence>
<keyword evidence="10" id="KW-0812">Transmembrane</keyword>
<evidence type="ECO:0000256" key="9">
    <source>
        <dbReference type="RuleBase" id="RU000461"/>
    </source>
</evidence>
<feature type="transmembrane region" description="Helical" evidence="10">
    <location>
        <begin position="299"/>
        <end position="323"/>
    </location>
</feature>
<keyword evidence="6 8" id="KW-0408">Iron</keyword>
<evidence type="ECO:0000256" key="3">
    <source>
        <dbReference type="ARBA" id="ARBA00022617"/>
    </source>
</evidence>
<keyword evidence="10" id="KW-1133">Transmembrane helix</keyword>
<evidence type="ECO:0000256" key="6">
    <source>
        <dbReference type="ARBA" id="ARBA00023004"/>
    </source>
</evidence>
<dbReference type="InterPro" id="IPR002401">
    <property type="entry name" value="Cyt_P450_E_grp-I"/>
</dbReference>
<feature type="binding site" description="axial binding residue" evidence="8">
    <location>
        <position position="445"/>
    </location>
    <ligand>
        <name>heme</name>
        <dbReference type="ChEBI" id="CHEBI:30413"/>
    </ligand>
    <ligandPart>
        <name>Fe</name>
        <dbReference type="ChEBI" id="CHEBI:18248"/>
    </ligandPart>
</feature>
<dbReference type="GO" id="GO:0016705">
    <property type="term" value="F:oxidoreductase activity, acting on paired donors, with incorporation or reduction of molecular oxygen"/>
    <property type="evidence" value="ECO:0007669"/>
    <property type="project" value="InterPro"/>
</dbReference>
<dbReference type="InterPro" id="IPR036396">
    <property type="entry name" value="Cyt_P450_sf"/>
</dbReference>
<sequence>MSFPMFFYGVLWLCLLLLPLLFLMMKKKKQNKHLPPGPPKLPIIGNLHQLGTLAHRSLWNQSKKYGPVILLHFGVVPTVVVSSAETARQVLRDHDLESCSRPLLVGGGKLSYNHLDIAFTPFSNYWREMRKICVLELFSTKRVQSFRFIREQEVDLLIHSISKSSLSSSPVDLSEKLLSLLVSITFRTAFGKTFQGNEFDEGNFQEVFYAAVTVLGDFSASDFFPYVGWIIDRLTGFHDKLEKSFHYLDGFYQKVIDQHVNTKYEEDQEDIVSQLLKLAERNQTEHDEVQFTQDHIKAILMNLFLAGVNTSASTLIWAMAHLIKEPRLMKKAQEEIRNCVGKKGKVTEGDIEQLKYLKLVVKETLRLNPPGPLLLPRETMSHFKINGYDICPKTRIIVNNFAIGRDPDFWKFPEEFVPERFEDGIIDFKGQNFELLPFGAGRRGCPGMYMGLTNVELALANLLYCFDWKLPNGMKEEDVDMEEESGLSLSKKLPLNLFLSVISLALVKIKE</sequence>
<comment type="similarity">
    <text evidence="2 9">Belongs to the cytochrome P450 family.</text>
</comment>
<dbReference type="AlphaFoldDB" id="A0AAD7PV82"/>
<reference evidence="11" key="1">
    <citation type="journal article" date="2023" name="Science">
        <title>Elucidation of the pathway for biosynthesis of saponin adjuvants from the soapbark tree.</title>
        <authorList>
            <person name="Reed J."/>
            <person name="Orme A."/>
            <person name="El-Demerdash A."/>
            <person name="Owen C."/>
            <person name="Martin L.B.B."/>
            <person name="Misra R.C."/>
            <person name="Kikuchi S."/>
            <person name="Rejzek M."/>
            <person name="Martin A.C."/>
            <person name="Harkess A."/>
            <person name="Leebens-Mack J."/>
            <person name="Louveau T."/>
            <person name="Stephenson M.J."/>
            <person name="Osbourn A."/>
        </authorList>
    </citation>
    <scope>NUCLEOTIDE SEQUENCE</scope>
    <source>
        <strain evidence="11">S10</strain>
    </source>
</reference>
<dbReference type="FunFam" id="1.10.630.10:FF:000011">
    <property type="entry name" value="Cytochrome P450 83B1"/>
    <property type="match status" value="1"/>
</dbReference>
<dbReference type="PROSITE" id="PS00086">
    <property type="entry name" value="CYTOCHROME_P450"/>
    <property type="match status" value="1"/>
</dbReference>
<keyword evidence="4 8" id="KW-0479">Metal-binding</keyword>
<name>A0AAD7PV82_QUISA</name>
<keyword evidence="7 9" id="KW-0503">Monooxygenase</keyword>
<keyword evidence="12" id="KW-1185">Reference proteome</keyword>
<dbReference type="EMBL" id="JARAOO010000005">
    <property type="protein sequence ID" value="KAJ7968652.1"/>
    <property type="molecule type" value="Genomic_DNA"/>
</dbReference>
<dbReference type="GO" id="GO:0004497">
    <property type="term" value="F:monooxygenase activity"/>
    <property type="evidence" value="ECO:0007669"/>
    <property type="project" value="UniProtKB-KW"/>
</dbReference>
<organism evidence="11 12">
    <name type="scientific">Quillaja saponaria</name>
    <name type="common">Soap bark tree</name>
    <dbReference type="NCBI Taxonomy" id="32244"/>
    <lineage>
        <taxon>Eukaryota</taxon>
        <taxon>Viridiplantae</taxon>
        <taxon>Streptophyta</taxon>
        <taxon>Embryophyta</taxon>
        <taxon>Tracheophyta</taxon>
        <taxon>Spermatophyta</taxon>
        <taxon>Magnoliopsida</taxon>
        <taxon>eudicotyledons</taxon>
        <taxon>Gunneridae</taxon>
        <taxon>Pentapetalae</taxon>
        <taxon>rosids</taxon>
        <taxon>fabids</taxon>
        <taxon>Fabales</taxon>
        <taxon>Quillajaceae</taxon>
        <taxon>Quillaja</taxon>
    </lineage>
</organism>
<evidence type="ECO:0000313" key="12">
    <source>
        <dbReference type="Proteomes" id="UP001163823"/>
    </source>
</evidence>
<dbReference type="GO" id="GO:0005506">
    <property type="term" value="F:iron ion binding"/>
    <property type="evidence" value="ECO:0007669"/>
    <property type="project" value="InterPro"/>
</dbReference>
<dbReference type="PANTHER" id="PTHR47955">
    <property type="entry name" value="CYTOCHROME P450 FAMILY 71 PROTEIN"/>
    <property type="match status" value="1"/>
</dbReference>
<dbReference type="GO" id="GO:0020037">
    <property type="term" value="F:heme binding"/>
    <property type="evidence" value="ECO:0007669"/>
    <property type="project" value="InterPro"/>
</dbReference>
<evidence type="ECO:0000256" key="2">
    <source>
        <dbReference type="ARBA" id="ARBA00010617"/>
    </source>
</evidence>
<dbReference type="PRINTS" id="PR00385">
    <property type="entry name" value="P450"/>
</dbReference>
<keyword evidence="10" id="KW-0472">Membrane</keyword>